<feature type="transmembrane region" description="Helical" evidence="7">
    <location>
        <begin position="45"/>
        <end position="67"/>
    </location>
</feature>
<feature type="compositionally biased region" description="Pro residues" evidence="6">
    <location>
        <begin position="235"/>
        <end position="246"/>
    </location>
</feature>
<dbReference type="InterPro" id="IPR030417">
    <property type="entry name" value="MS4A"/>
</dbReference>
<proteinExistence type="inferred from homology"/>
<accession>A0A9Y4TQG4</accession>
<evidence type="ECO:0000313" key="8">
    <source>
        <dbReference type="Proteomes" id="UP000694891"/>
    </source>
</evidence>
<feature type="transmembrane region" description="Helical" evidence="7">
    <location>
        <begin position="107"/>
        <end position="131"/>
    </location>
</feature>
<feature type="region of interest" description="Disordered" evidence="6">
    <location>
        <begin position="220"/>
        <end position="263"/>
    </location>
</feature>
<feature type="transmembrane region" description="Helical" evidence="7">
    <location>
        <begin position="73"/>
        <end position="95"/>
    </location>
</feature>
<name>A0A9Y4TQG4_9TELE</name>
<evidence type="ECO:0000256" key="5">
    <source>
        <dbReference type="ARBA" id="ARBA00023136"/>
    </source>
</evidence>
<reference evidence="9" key="1">
    <citation type="submission" date="2025-08" db="UniProtKB">
        <authorList>
            <consortium name="RefSeq"/>
        </authorList>
    </citation>
    <scope>IDENTIFICATION</scope>
</reference>
<evidence type="ECO:0000256" key="3">
    <source>
        <dbReference type="ARBA" id="ARBA00022692"/>
    </source>
</evidence>
<dbReference type="InterPro" id="IPR007237">
    <property type="entry name" value="CD20-like"/>
</dbReference>
<dbReference type="PANTHER" id="PTHR23320">
    <property type="entry name" value="MEMBRANE-SPANNING 4-DOMAINS SUBFAMILY A MS4A -RELATED"/>
    <property type="match status" value="1"/>
</dbReference>
<evidence type="ECO:0000256" key="1">
    <source>
        <dbReference type="ARBA" id="ARBA00004141"/>
    </source>
</evidence>
<comment type="subcellular location">
    <subcellularLocation>
        <location evidence="1">Membrane</location>
        <topology evidence="1">Multi-pass membrane protein</topology>
    </subcellularLocation>
</comment>
<evidence type="ECO:0000256" key="7">
    <source>
        <dbReference type="SAM" id="Phobius"/>
    </source>
</evidence>
<keyword evidence="8" id="KW-1185">Reference proteome</keyword>
<gene>
    <name evidence="9" type="primary">LOC103369601</name>
</gene>
<dbReference type="Proteomes" id="UP000694891">
    <property type="component" value="Unplaced"/>
</dbReference>
<evidence type="ECO:0000313" key="9">
    <source>
        <dbReference type="RefSeq" id="XP_008296573.1"/>
    </source>
</evidence>
<evidence type="ECO:0000256" key="2">
    <source>
        <dbReference type="ARBA" id="ARBA00009565"/>
    </source>
</evidence>
<dbReference type="GO" id="GO:0016020">
    <property type="term" value="C:membrane"/>
    <property type="evidence" value="ECO:0007669"/>
    <property type="project" value="UniProtKB-SubCell"/>
</dbReference>
<dbReference type="GeneID" id="103369601"/>
<evidence type="ECO:0000256" key="6">
    <source>
        <dbReference type="SAM" id="MobiDB-lite"/>
    </source>
</evidence>
<sequence length="263" mass="28227">MAASSSAATATGGIFVITHVIPAAPTAASQNRPEKVQFSGGRPQALGTVQILIGLVVLFFGLIQLPYSHALEIYSGVFVWAALTFITAGSVTVAAGRLSSRRLVKAALGLSAAAAVISAAATIIYCMNAIISHSGVYYREPINCCWFNGSYYSCCYDWESYYIDWVPAVGVSCVLAVFSFLVLIVSVRIAMFGYRALSHSTNQPPVIMINQLLEAASQTPKPMPTYEASPTPTYEVPPAPEAPPPSEDNYERLKPPEYDTNMV</sequence>
<dbReference type="AlphaFoldDB" id="A0A9Y4TQG4"/>
<keyword evidence="3 7" id="KW-0812">Transmembrane</keyword>
<keyword evidence="5 7" id="KW-0472">Membrane</keyword>
<keyword evidence="4 7" id="KW-1133">Transmembrane helix</keyword>
<comment type="similarity">
    <text evidence="2">Belongs to the MS4A family.</text>
</comment>
<dbReference type="Pfam" id="PF04103">
    <property type="entry name" value="CD20"/>
    <property type="match status" value="1"/>
</dbReference>
<organism evidence="8 9">
    <name type="scientific">Stegastes partitus</name>
    <name type="common">bicolor damselfish</name>
    <dbReference type="NCBI Taxonomy" id="144197"/>
    <lineage>
        <taxon>Eukaryota</taxon>
        <taxon>Metazoa</taxon>
        <taxon>Chordata</taxon>
        <taxon>Craniata</taxon>
        <taxon>Vertebrata</taxon>
        <taxon>Euteleostomi</taxon>
        <taxon>Actinopterygii</taxon>
        <taxon>Neopterygii</taxon>
        <taxon>Teleostei</taxon>
        <taxon>Neoteleostei</taxon>
        <taxon>Acanthomorphata</taxon>
        <taxon>Ovalentaria</taxon>
        <taxon>Pomacentridae</taxon>
        <taxon>Stegastes</taxon>
    </lineage>
</organism>
<dbReference type="PANTHER" id="PTHR23320:SF128">
    <property type="entry name" value="MEMBRANE-SPANNING 4-DOMAINS SUBFAMILY A MEMBER 4A"/>
    <property type="match status" value="1"/>
</dbReference>
<feature type="transmembrane region" description="Helical" evidence="7">
    <location>
        <begin position="165"/>
        <end position="187"/>
    </location>
</feature>
<dbReference type="RefSeq" id="XP_008296573.1">
    <property type="nucleotide sequence ID" value="XM_008298351.1"/>
</dbReference>
<evidence type="ECO:0000256" key="4">
    <source>
        <dbReference type="ARBA" id="ARBA00022989"/>
    </source>
</evidence>
<protein>
    <submittedName>
        <fullName evidence="9">Membrane-spanning 4-domains subfamily A member 15-like</fullName>
    </submittedName>
</protein>